<evidence type="ECO:0008006" key="3">
    <source>
        <dbReference type="Google" id="ProtNLM"/>
    </source>
</evidence>
<evidence type="ECO:0000256" key="1">
    <source>
        <dbReference type="ARBA" id="ARBA00022679"/>
    </source>
</evidence>
<dbReference type="AlphaFoldDB" id="A0A381PNG2"/>
<evidence type="ECO:0000313" key="2">
    <source>
        <dbReference type="EMBL" id="SUZ68566.1"/>
    </source>
</evidence>
<proteinExistence type="predicted"/>
<keyword evidence="1" id="KW-0808">Transferase</keyword>
<dbReference type="EMBL" id="UINC01001039">
    <property type="protein sequence ID" value="SUZ68566.1"/>
    <property type="molecule type" value="Genomic_DNA"/>
</dbReference>
<dbReference type="Pfam" id="PF02515">
    <property type="entry name" value="CoA_transf_3"/>
    <property type="match status" value="1"/>
</dbReference>
<dbReference type="PANTHER" id="PTHR48207:SF3">
    <property type="entry name" value="SUCCINATE--HYDROXYMETHYLGLUTARATE COA-TRANSFERASE"/>
    <property type="match status" value="1"/>
</dbReference>
<dbReference type="Gene3D" id="3.30.1540.10">
    <property type="entry name" value="formyl-coa transferase, domain 3"/>
    <property type="match status" value="1"/>
</dbReference>
<dbReference type="InterPro" id="IPR050483">
    <property type="entry name" value="CoA-transferase_III_domain"/>
</dbReference>
<dbReference type="PANTHER" id="PTHR48207">
    <property type="entry name" value="SUCCINATE--HYDROXYMETHYLGLUTARATE COA-TRANSFERASE"/>
    <property type="match status" value="1"/>
</dbReference>
<organism evidence="2">
    <name type="scientific">marine metagenome</name>
    <dbReference type="NCBI Taxonomy" id="408172"/>
    <lineage>
        <taxon>unclassified sequences</taxon>
        <taxon>metagenomes</taxon>
        <taxon>ecological metagenomes</taxon>
    </lineage>
</organism>
<gene>
    <name evidence="2" type="ORF">METZ01_LOCUS21420</name>
</gene>
<dbReference type="Gene3D" id="3.40.50.10540">
    <property type="entry name" value="Crotonobetainyl-coa:carnitine coa-transferase, domain 1"/>
    <property type="match status" value="1"/>
</dbReference>
<protein>
    <recommendedName>
        <fullName evidence="3">CoA transferase</fullName>
    </recommendedName>
</protein>
<reference evidence="2" key="1">
    <citation type="submission" date="2018-05" db="EMBL/GenBank/DDBJ databases">
        <authorList>
            <person name="Lanie J.A."/>
            <person name="Ng W.-L."/>
            <person name="Kazmierczak K.M."/>
            <person name="Andrzejewski T.M."/>
            <person name="Davidsen T.M."/>
            <person name="Wayne K.J."/>
            <person name="Tettelin H."/>
            <person name="Glass J.I."/>
            <person name="Rusch D."/>
            <person name="Podicherti R."/>
            <person name="Tsui H.-C.T."/>
            <person name="Winkler M.E."/>
        </authorList>
    </citation>
    <scope>NUCLEOTIDE SEQUENCE</scope>
</reference>
<dbReference type="InterPro" id="IPR023606">
    <property type="entry name" value="CoA-Trfase_III_dom_1_sf"/>
</dbReference>
<sequence>MGGALDGIRVLDLSTLVQGPQAAAMLHDLGAEVIKVELPEIGDMGRHVGIIPEVGTSSFFIANNRGKRSVALDLRSDGGREAFLRLVETSDVVLSNFQPGTLDEWGLGYEDLAVVNPRIIWAAGSFLGPTGPDALREGADIAGEAYGGVVAGIGNDGEAVTTVASLLADHCGSQNLQTGILAALFAREKTGRGQRVDVSLLGGQIWMQATEYTHYFLTGELAGKSNGGHPLVHALYGVFPTSDGAIAMAGCPEHLWEGMCRAIERPDWVDHPRFNTYFTTKEIAAEMREEFLPIFAQRTTDEWAVRLEAEAQRFAPVRSHDQVAADPQSYANGYIAEFDHPDWGNTKFVGCPIQMSDTPTRFGTDVPELGQETEIVLVEAGYDWDELEGLRQRGAW</sequence>
<dbReference type="InterPro" id="IPR003673">
    <property type="entry name" value="CoA-Trfase_fam_III"/>
</dbReference>
<name>A0A381PNG2_9ZZZZ</name>
<dbReference type="InterPro" id="IPR044855">
    <property type="entry name" value="CoA-Trfase_III_dom3_sf"/>
</dbReference>
<dbReference type="GO" id="GO:0008410">
    <property type="term" value="F:CoA-transferase activity"/>
    <property type="evidence" value="ECO:0007669"/>
    <property type="project" value="TreeGrafter"/>
</dbReference>
<accession>A0A381PNG2</accession>
<dbReference type="SUPFAM" id="SSF89796">
    <property type="entry name" value="CoA-transferase family III (CaiB/BaiF)"/>
    <property type="match status" value="1"/>
</dbReference>